<accession>A0A1I5SFH8</accession>
<evidence type="ECO:0000313" key="2">
    <source>
        <dbReference type="Proteomes" id="UP000182624"/>
    </source>
</evidence>
<sequence>MIRLNLVTMNIVNLTSVNLIQGSVFDMCDEDKIICKA</sequence>
<protein>
    <submittedName>
        <fullName evidence="1">Uncharacterized protein</fullName>
    </submittedName>
</protein>
<proteinExistence type="predicted"/>
<keyword evidence="2" id="KW-1185">Reference proteome</keyword>
<reference evidence="2" key="1">
    <citation type="submission" date="2016-10" db="EMBL/GenBank/DDBJ databases">
        <authorList>
            <person name="Varghese N."/>
            <person name="Submissions S."/>
        </authorList>
    </citation>
    <scope>NUCLEOTIDE SEQUENCE [LARGE SCALE GENOMIC DNA]</scope>
    <source>
        <strain evidence="2">P18</strain>
    </source>
</reference>
<gene>
    <name evidence="1" type="ORF">SAMN04487928_10651</name>
</gene>
<dbReference type="Proteomes" id="UP000182624">
    <property type="component" value="Unassembled WGS sequence"/>
</dbReference>
<organism evidence="1 2">
    <name type="scientific">Butyrivibrio proteoclasticus</name>
    <dbReference type="NCBI Taxonomy" id="43305"/>
    <lineage>
        <taxon>Bacteria</taxon>
        <taxon>Bacillati</taxon>
        <taxon>Bacillota</taxon>
        <taxon>Clostridia</taxon>
        <taxon>Lachnospirales</taxon>
        <taxon>Lachnospiraceae</taxon>
        <taxon>Butyrivibrio</taxon>
    </lineage>
</organism>
<name>A0A1I5SFH8_9FIRM</name>
<dbReference type="AlphaFoldDB" id="A0A1I5SFH8"/>
<dbReference type="EMBL" id="FOXO01000006">
    <property type="protein sequence ID" value="SFP69465.1"/>
    <property type="molecule type" value="Genomic_DNA"/>
</dbReference>
<evidence type="ECO:0000313" key="1">
    <source>
        <dbReference type="EMBL" id="SFP69465.1"/>
    </source>
</evidence>